<dbReference type="Gene3D" id="3.20.20.80">
    <property type="entry name" value="Glycosidases"/>
    <property type="match status" value="1"/>
</dbReference>
<dbReference type="EC" id="3.2.1.78" evidence="3"/>
<dbReference type="Pfam" id="PF26410">
    <property type="entry name" value="GH5_mannosidase"/>
    <property type="match status" value="1"/>
</dbReference>
<accession>A0A814RT36</accession>
<dbReference type="AlphaFoldDB" id="A0A814RT36"/>
<evidence type="ECO:0000256" key="5">
    <source>
        <dbReference type="ARBA" id="ARBA00023295"/>
    </source>
</evidence>
<keyword evidence="4" id="KW-0378">Hydrolase</keyword>
<dbReference type="SUPFAM" id="SSF51445">
    <property type="entry name" value="(Trans)glycosidases"/>
    <property type="match status" value="1"/>
</dbReference>
<sequence length="415" mass="46580">MWYVIIIVVLFTIVNGQSSSFITVQNGRLTLNNEDYMYIGTNFWYGANLASKGPGGNRSRLLRELDRLHSLGVDNLRLQAGSEGPNTEPSRMVPAMQPQPGIYDEAILDGLDFLLYEMNKRQMRAVMCLNNYWQWSGGFAQYVVWAGGAKSIPYPGGSNDFDSFAARFYELPRALELFNNHIQFIVKRTNKYNNIPYAEDPTIMSWELANELSQSGNLNPTWLNHTACLIKQLAPKQLITTGSDGHSTSKNFADENASQCIDYATIHLWVENWGIHDPHNSTATFPLALAAAKKFIDDRAAYKDKPIVLEEFGISRDNASLSSTSPVTVRDKYYRAVLQLAHHHRIPATFWAYGGEGRPRILGASWRQGDDFIGDPPHEPQGSNAVYDTDNSTLEIIRYFASMATKKSSANTSLF</sequence>
<dbReference type="InterPro" id="IPR017853">
    <property type="entry name" value="GH"/>
</dbReference>
<dbReference type="InterPro" id="IPR045053">
    <property type="entry name" value="MAN-like"/>
</dbReference>
<evidence type="ECO:0000256" key="4">
    <source>
        <dbReference type="ARBA" id="ARBA00022801"/>
    </source>
</evidence>
<comment type="similarity">
    <text evidence="2">Belongs to the glycosyl hydrolase 5 (cellulase A) family.</text>
</comment>
<proteinExistence type="inferred from homology"/>
<evidence type="ECO:0000313" key="8">
    <source>
        <dbReference type="EMBL" id="CAF1138201.1"/>
    </source>
</evidence>
<organism evidence="8 9">
    <name type="scientific">Adineta steineri</name>
    <dbReference type="NCBI Taxonomy" id="433720"/>
    <lineage>
        <taxon>Eukaryota</taxon>
        <taxon>Metazoa</taxon>
        <taxon>Spiralia</taxon>
        <taxon>Gnathifera</taxon>
        <taxon>Rotifera</taxon>
        <taxon>Eurotatoria</taxon>
        <taxon>Bdelloidea</taxon>
        <taxon>Adinetida</taxon>
        <taxon>Adinetidae</taxon>
        <taxon>Adineta</taxon>
    </lineage>
</organism>
<feature type="signal peptide" evidence="6">
    <location>
        <begin position="1"/>
        <end position="16"/>
    </location>
</feature>
<dbReference type="PANTHER" id="PTHR31451:SF40">
    <property type="entry name" value="GLYCOSIDE HYDROLASE FAMILY 5 DOMAIN-CONTAINING PROTEIN"/>
    <property type="match status" value="1"/>
</dbReference>
<protein>
    <recommendedName>
        <fullName evidence="3">mannan endo-1,4-beta-mannosidase</fullName>
        <ecNumber evidence="3">3.2.1.78</ecNumber>
    </recommendedName>
</protein>
<evidence type="ECO:0000256" key="1">
    <source>
        <dbReference type="ARBA" id="ARBA00001678"/>
    </source>
</evidence>
<evidence type="ECO:0000259" key="7">
    <source>
        <dbReference type="Pfam" id="PF26410"/>
    </source>
</evidence>
<evidence type="ECO:0000256" key="2">
    <source>
        <dbReference type="ARBA" id="ARBA00005641"/>
    </source>
</evidence>
<keyword evidence="6" id="KW-0732">Signal</keyword>
<dbReference type="GO" id="GO:0016985">
    <property type="term" value="F:mannan endo-1,4-beta-mannosidase activity"/>
    <property type="evidence" value="ECO:0007669"/>
    <property type="project" value="UniProtKB-EC"/>
</dbReference>
<feature type="domain" description="Glycoside hydrolase family 5" evidence="7">
    <location>
        <begin position="20"/>
        <end position="406"/>
    </location>
</feature>
<dbReference type="Proteomes" id="UP000663832">
    <property type="component" value="Unassembled WGS sequence"/>
</dbReference>
<dbReference type="EMBL" id="CAJNOM010000146">
    <property type="protein sequence ID" value="CAF1138201.1"/>
    <property type="molecule type" value="Genomic_DNA"/>
</dbReference>
<comment type="catalytic activity">
    <reaction evidence="1">
        <text>Random hydrolysis of (1-&gt;4)-beta-D-mannosidic linkages in mannans, galactomannans and glucomannans.</text>
        <dbReference type="EC" id="3.2.1.78"/>
    </reaction>
</comment>
<dbReference type="PANTHER" id="PTHR31451">
    <property type="match status" value="1"/>
</dbReference>
<name>A0A814RT36_9BILA</name>
<gene>
    <name evidence="8" type="ORF">QVE165_LOCUS22327</name>
</gene>
<evidence type="ECO:0000256" key="6">
    <source>
        <dbReference type="SAM" id="SignalP"/>
    </source>
</evidence>
<evidence type="ECO:0000256" key="3">
    <source>
        <dbReference type="ARBA" id="ARBA00012706"/>
    </source>
</evidence>
<dbReference type="OrthoDB" id="406631at2759"/>
<feature type="chain" id="PRO_5032519496" description="mannan endo-1,4-beta-mannosidase" evidence="6">
    <location>
        <begin position="17"/>
        <end position="415"/>
    </location>
</feature>
<comment type="caution">
    <text evidence="8">The sequence shown here is derived from an EMBL/GenBank/DDBJ whole genome shotgun (WGS) entry which is preliminary data.</text>
</comment>
<keyword evidence="9" id="KW-1185">Reference proteome</keyword>
<keyword evidence="5" id="KW-0326">Glycosidase</keyword>
<evidence type="ECO:0000313" key="9">
    <source>
        <dbReference type="Proteomes" id="UP000663832"/>
    </source>
</evidence>
<reference evidence="8" key="1">
    <citation type="submission" date="2021-02" db="EMBL/GenBank/DDBJ databases">
        <authorList>
            <person name="Nowell W R."/>
        </authorList>
    </citation>
    <scope>NUCLEOTIDE SEQUENCE</scope>
</reference>
<dbReference type="InterPro" id="IPR001547">
    <property type="entry name" value="Glyco_hydro_5"/>
</dbReference>